<evidence type="ECO:0000256" key="2">
    <source>
        <dbReference type="SAM" id="SignalP"/>
    </source>
</evidence>
<feature type="region of interest" description="Disordered" evidence="1">
    <location>
        <begin position="292"/>
        <end position="329"/>
    </location>
</feature>
<dbReference type="KEGG" id="cvn:111111260"/>
<dbReference type="InterPro" id="IPR032675">
    <property type="entry name" value="LRR_dom_sf"/>
</dbReference>
<keyword evidence="2" id="KW-0732">Signal</keyword>
<evidence type="ECO:0000313" key="3">
    <source>
        <dbReference type="Proteomes" id="UP000694844"/>
    </source>
</evidence>
<keyword evidence="3" id="KW-1185">Reference proteome</keyword>
<dbReference type="Proteomes" id="UP000694844">
    <property type="component" value="Chromosome 9"/>
</dbReference>
<proteinExistence type="predicted"/>
<dbReference type="InterPro" id="IPR026906">
    <property type="entry name" value="LRR_5"/>
</dbReference>
<organism evidence="3 5">
    <name type="scientific">Crassostrea virginica</name>
    <name type="common">Eastern oyster</name>
    <dbReference type="NCBI Taxonomy" id="6565"/>
    <lineage>
        <taxon>Eukaryota</taxon>
        <taxon>Metazoa</taxon>
        <taxon>Spiralia</taxon>
        <taxon>Lophotrochozoa</taxon>
        <taxon>Mollusca</taxon>
        <taxon>Bivalvia</taxon>
        <taxon>Autobranchia</taxon>
        <taxon>Pteriomorphia</taxon>
        <taxon>Ostreida</taxon>
        <taxon>Ostreoidea</taxon>
        <taxon>Ostreidae</taxon>
        <taxon>Crassostrea</taxon>
    </lineage>
</organism>
<accession>A0A8B8BLK6</accession>
<dbReference type="AlphaFoldDB" id="A0A8B8BLK6"/>
<feature type="compositionally biased region" description="Low complexity" evidence="1">
    <location>
        <begin position="310"/>
        <end position="325"/>
    </location>
</feature>
<feature type="signal peptide" evidence="2">
    <location>
        <begin position="1"/>
        <end position="21"/>
    </location>
</feature>
<dbReference type="PANTHER" id="PTHR24367">
    <property type="entry name" value="LEUCINE-RICH REPEAT-CONTAINING PROTEIN"/>
    <property type="match status" value="1"/>
</dbReference>
<evidence type="ECO:0000313" key="5">
    <source>
        <dbReference type="RefSeq" id="XP_022303836.1"/>
    </source>
</evidence>
<feature type="chain" id="PRO_5044666048" evidence="2">
    <location>
        <begin position="22"/>
        <end position="349"/>
    </location>
</feature>
<dbReference type="SUPFAM" id="SSF52058">
    <property type="entry name" value="L domain-like"/>
    <property type="match status" value="1"/>
</dbReference>
<dbReference type="RefSeq" id="XP_022303836.1">
    <property type="nucleotide sequence ID" value="XM_022448128.1"/>
</dbReference>
<dbReference type="PANTHER" id="PTHR24367:SF318">
    <property type="entry name" value="LEUCINE-RICH GLIOMA-INACTIVATED PROTEIN 1-LIKE"/>
    <property type="match status" value="1"/>
</dbReference>
<evidence type="ECO:0000313" key="4">
    <source>
        <dbReference type="RefSeq" id="XP_022303835.1"/>
    </source>
</evidence>
<dbReference type="GeneID" id="111111260"/>
<protein>
    <submittedName>
        <fullName evidence="4 5">Insulin-like growth factor-binding protein complex acid labile subunit</fullName>
    </submittedName>
</protein>
<name>A0A8B8BLK6_CRAVI</name>
<dbReference type="RefSeq" id="XP_022303835.1">
    <property type="nucleotide sequence ID" value="XM_022448127.1"/>
</dbReference>
<dbReference type="InterPro" id="IPR051295">
    <property type="entry name" value="LGI_related"/>
</dbReference>
<evidence type="ECO:0000256" key="1">
    <source>
        <dbReference type="SAM" id="MobiDB-lite"/>
    </source>
</evidence>
<dbReference type="OrthoDB" id="6141819at2759"/>
<gene>
    <name evidence="4 5" type="primary">LOC111111260</name>
</gene>
<dbReference type="Gene3D" id="3.80.10.10">
    <property type="entry name" value="Ribonuclease Inhibitor"/>
    <property type="match status" value="1"/>
</dbReference>
<sequence>MWMFYVTALIFVCTVPKIILGGCPKECVCRGTGGANVKCPASVDFPESFPANTEKIVIDEFTVTEIPPKAFDNLPNLTSITFSRCNFGQVSACAFPKNHKNLKLIQFDMTVIGEMKQGAFSYLNPVSIVFSKSSITTMRGYSFWNINTALQLSFTQTTVHLIEPYAFYNVNSSLELRYDGGALKTLRSMAFANTRFDSVVLQNISFDKMECNVFPELDRISSLTIAGSQFMCNCDILYMKSALPFSPSLKKLVETGTCKSPEQLKGMAMNDVLMNNKVENCPEVKTQTIQDCRPPQEIPTPACPDRIIMGDGKSNESGSSSSKTKPGGGADNAKLSLALAVIIFVGIII</sequence>
<dbReference type="Pfam" id="PF13306">
    <property type="entry name" value="LRR_5"/>
    <property type="match status" value="1"/>
</dbReference>
<reference evidence="4 5" key="1">
    <citation type="submission" date="2025-04" db="UniProtKB">
        <authorList>
            <consortium name="RefSeq"/>
        </authorList>
    </citation>
    <scope>IDENTIFICATION</scope>
    <source>
        <tissue evidence="4 5">Whole sample</tissue>
    </source>
</reference>